<dbReference type="Proteomes" id="UP000582659">
    <property type="component" value="Unassembled WGS sequence"/>
</dbReference>
<evidence type="ECO:0000313" key="2">
    <source>
        <dbReference type="EMBL" id="CAD5229765.1"/>
    </source>
</evidence>
<evidence type="ECO:0000313" key="3">
    <source>
        <dbReference type="Proteomes" id="UP000659654"/>
    </source>
</evidence>
<dbReference type="EMBL" id="CAJFDI010000005">
    <property type="protein sequence ID" value="CAD5229765.1"/>
    <property type="molecule type" value="Genomic_DNA"/>
</dbReference>
<dbReference type="EMBL" id="CAJFCV020000005">
    <property type="protein sequence ID" value="CAG9120498.1"/>
    <property type="molecule type" value="Genomic_DNA"/>
</dbReference>
<keyword evidence="3" id="KW-1185">Reference proteome</keyword>
<feature type="compositionally biased region" description="Basic and acidic residues" evidence="1">
    <location>
        <begin position="84"/>
        <end position="93"/>
    </location>
</feature>
<accession>A0A811LJJ5</accession>
<dbReference type="OrthoDB" id="6287422at2759"/>
<dbReference type="Proteomes" id="UP000659654">
    <property type="component" value="Unassembled WGS sequence"/>
</dbReference>
<gene>
    <name evidence="2" type="ORF">BXYJ_LOCUS10651</name>
</gene>
<sequence>MALTLGSGAGAAPKTSGSFFGPRLGAAQSRSQGRFKDSALSNEEGPNEMFTSNYELMTQSHIDYFQFAYGGASESDGTSRKSSVKSEEKEEIKAMGTPLDPSKFELIKAISEENILEFTSTLKSIPLGNKSLASQTVDEAMGLFNARFQHVYELKNELEAIGNERKMVGNPLKLDLNLSNNRNQPQGELLMTCTTEKAAGCLYEALITCLERLVEHGITTNVQLALVFEVLTSYPQPVLETLVLYSDVMNTPFLPRIVRVL</sequence>
<evidence type="ECO:0000256" key="1">
    <source>
        <dbReference type="SAM" id="MobiDB-lite"/>
    </source>
</evidence>
<feature type="region of interest" description="Disordered" evidence="1">
    <location>
        <begin position="72"/>
        <end position="94"/>
    </location>
</feature>
<dbReference type="AlphaFoldDB" id="A0A811LJJ5"/>
<proteinExistence type="predicted"/>
<reference evidence="2" key="1">
    <citation type="submission" date="2020-09" db="EMBL/GenBank/DDBJ databases">
        <authorList>
            <person name="Kikuchi T."/>
        </authorList>
    </citation>
    <scope>NUCLEOTIDE SEQUENCE</scope>
    <source>
        <strain evidence="2">Ka4C1</strain>
    </source>
</reference>
<comment type="caution">
    <text evidence="2">The sequence shown here is derived from an EMBL/GenBank/DDBJ whole genome shotgun (WGS) entry which is preliminary data.</text>
</comment>
<name>A0A811LJJ5_BURXY</name>
<feature type="region of interest" description="Disordered" evidence="1">
    <location>
        <begin position="1"/>
        <end position="47"/>
    </location>
</feature>
<organism evidence="2 3">
    <name type="scientific">Bursaphelenchus xylophilus</name>
    <name type="common">Pinewood nematode worm</name>
    <name type="synonym">Aphelenchoides xylophilus</name>
    <dbReference type="NCBI Taxonomy" id="6326"/>
    <lineage>
        <taxon>Eukaryota</taxon>
        <taxon>Metazoa</taxon>
        <taxon>Ecdysozoa</taxon>
        <taxon>Nematoda</taxon>
        <taxon>Chromadorea</taxon>
        <taxon>Rhabditida</taxon>
        <taxon>Tylenchina</taxon>
        <taxon>Tylenchomorpha</taxon>
        <taxon>Aphelenchoidea</taxon>
        <taxon>Aphelenchoididae</taxon>
        <taxon>Bursaphelenchus</taxon>
    </lineage>
</organism>
<protein>
    <submittedName>
        <fullName evidence="2">(pine wood nematode) hypothetical protein</fullName>
    </submittedName>
</protein>